<proteinExistence type="predicted"/>
<dbReference type="EMBL" id="JXNZ01000345">
    <property type="protein sequence ID" value="KIQ56697.1"/>
    <property type="molecule type" value="Genomic_DNA"/>
</dbReference>
<dbReference type="PATRIC" id="fig|294.124.peg.5104"/>
<evidence type="ECO:0000313" key="2">
    <source>
        <dbReference type="Proteomes" id="UP000032101"/>
    </source>
</evidence>
<name>A0A0D0P7K2_PSEFL</name>
<protein>
    <submittedName>
        <fullName evidence="1">Uncharacterized protein</fullName>
    </submittedName>
</protein>
<accession>A0A0D0P7K2</accession>
<reference evidence="1 2" key="1">
    <citation type="submission" date="2015-01" db="EMBL/GenBank/DDBJ databases">
        <title>Draft Genome Sequence of the Biocontrol and Plant Growth-Promoting Rhizobacteria (PGPR) Pseudomonas fluorescens UM270.</title>
        <authorList>
            <person name="Hernandez-Salmeron J.E."/>
            <person name="Santoyo G."/>
            <person name="Moreno-Hagelsieb G."/>
            <person name="Hernandez-Leon R."/>
        </authorList>
    </citation>
    <scope>NUCLEOTIDE SEQUENCE [LARGE SCALE GENOMIC DNA]</scope>
    <source>
        <strain evidence="1 2">UM270</strain>
    </source>
</reference>
<dbReference type="AlphaFoldDB" id="A0A0D0P7K2"/>
<comment type="caution">
    <text evidence="1">The sequence shown here is derived from an EMBL/GenBank/DDBJ whole genome shotgun (WGS) entry which is preliminary data.</text>
</comment>
<dbReference type="Proteomes" id="UP000032101">
    <property type="component" value="Unassembled WGS sequence"/>
</dbReference>
<evidence type="ECO:0000313" key="1">
    <source>
        <dbReference type="EMBL" id="KIQ56697.1"/>
    </source>
</evidence>
<sequence>MKRWPTGAHVAVVGLTSDQGQLPITGTHRRDRTYLDSTGLSIRQVLLALAGTDRGAAHAPVLRARGGLGDLLSRTTLAAQTEQTVLSGGQGETRKAQWVHLLLGAIRWQLTVKPHDRRTGMDLQHRLLFPTN</sequence>
<gene>
    <name evidence="1" type="ORF">RL74_24670</name>
</gene>
<organism evidence="1 2">
    <name type="scientific">Pseudomonas fluorescens</name>
    <dbReference type="NCBI Taxonomy" id="294"/>
    <lineage>
        <taxon>Bacteria</taxon>
        <taxon>Pseudomonadati</taxon>
        <taxon>Pseudomonadota</taxon>
        <taxon>Gammaproteobacteria</taxon>
        <taxon>Pseudomonadales</taxon>
        <taxon>Pseudomonadaceae</taxon>
        <taxon>Pseudomonas</taxon>
    </lineage>
</organism>